<dbReference type="AlphaFoldDB" id="A0A0V0GJR2"/>
<reference evidence="1" key="1">
    <citation type="submission" date="2015-12" db="EMBL/GenBank/DDBJ databases">
        <title>Gene expression during late stages of embryo sac development: a critical building block for successful pollen-pistil interactions.</title>
        <authorList>
            <person name="Liu Y."/>
            <person name="Joly V."/>
            <person name="Sabar M."/>
            <person name="Matton D.P."/>
        </authorList>
    </citation>
    <scope>NUCLEOTIDE SEQUENCE</scope>
</reference>
<organism evidence="1">
    <name type="scientific">Solanum chacoense</name>
    <name type="common">Chaco potato</name>
    <dbReference type="NCBI Taxonomy" id="4108"/>
    <lineage>
        <taxon>Eukaryota</taxon>
        <taxon>Viridiplantae</taxon>
        <taxon>Streptophyta</taxon>
        <taxon>Embryophyta</taxon>
        <taxon>Tracheophyta</taxon>
        <taxon>Spermatophyta</taxon>
        <taxon>Magnoliopsida</taxon>
        <taxon>eudicotyledons</taxon>
        <taxon>Gunneridae</taxon>
        <taxon>Pentapetalae</taxon>
        <taxon>asterids</taxon>
        <taxon>lamiids</taxon>
        <taxon>Solanales</taxon>
        <taxon>Solanaceae</taxon>
        <taxon>Solanoideae</taxon>
        <taxon>Solaneae</taxon>
        <taxon>Solanum</taxon>
    </lineage>
</organism>
<accession>A0A0V0GJR2</accession>
<sequence>MFFSKIWAINVASSVSVSIDGWTNFSIKKDTNFSTPTMAKNKYHNHQEYQIVLKLLQVTVNQFEVRKFHLWEISI</sequence>
<proteinExistence type="predicted"/>
<evidence type="ECO:0000313" key="1">
    <source>
        <dbReference type="EMBL" id="JAP07515.1"/>
    </source>
</evidence>
<dbReference type="EMBL" id="GEDG01038587">
    <property type="protein sequence ID" value="JAP07515.1"/>
    <property type="molecule type" value="Transcribed_RNA"/>
</dbReference>
<protein>
    <submittedName>
        <fullName evidence="1">Putative ovule protein</fullName>
    </submittedName>
</protein>
<name>A0A0V0GJR2_SOLCH</name>